<dbReference type="EMBL" id="JACHDO010000001">
    <property type="protein sequence ID" value="MBB5490962.1"/>
    <property type="molecule type" value="Genomic_DNA"/>
</dbReference>
<reference evidence="1 2" key="1">
    <citation type="submission" date="2020-08" db="EMBL/GenBank/DDBJ databases">
        <title>Sequencing the genomes of 1000 actinobacteria strains.</title>
        <authorList>
            <person name="Klenk H.-P."/>
        </authorList>
    </citation>
    <scope>NUCLEOTIDE SEQUENCE [LARGE SCALE GENOMIC DNA]</scope>
    <source>
        <strain evidence="1 2">DSM 44598</strain>
    </source>
</reference>
<proteinExistence type="predicted"/>
<name>A0A840W4H0_9ACTN</name>
<protein>
    <submittedName>
        <fullName evidence="1">Uncharacterized protein</fullName>
    </submittedName>
</protein>
<evidence type="ECO:0000313" key="2">
    <source>
        <dbReference type="Proteomes" id="UP000579647"/>
    </source>
</evidence>
<sequence length="78" mass="8850">MRYNCSEATAAALRSAVANLSIRTRRWGVDDPRTIEARSEWNRLRTLALLETAEDTFSYLATDDRTRFARKLTEAGVA</sequence>
<comment type="caution">
    <text evidence="1">The sequence shown here is derived from an EMBL/GenBank/DDBJ whole genome shotgun (WGS) entry which is preliminary data.</text>
</comment>
<dbReference type="Proteomes" id="UP000579647">
    <property type="component" value="Unassembled WGS sequence"/>
</dbReference>
<dbReference type="AlphaFoldDB" id="A0A840W4H0"/>
<gene>
    <name evidence="1" type="ORF">HNR07_002099</name>
</gene>
<evidence type="ECO:0000313" key="1">
    <source>
        <dbReference type="EMBL" id="MBB5490962.1"/>
    </source>
</evidence>
<keyword evidence="2" id="KW-1185">Reference proteome</keyword>
<dbReference type="RefSeq" id="WP_184364574.1">
    <property type="nucleotide sequence ID" value="NZ_BAAAKM010000147.1"/>
</dbReference>
<accession>A0A840W4H0</accession>
<organism evidence="1 2">
    <name type="scientific">Nocardiopsis metallicus</name>
    <dbReference type="NCBI Taxonomy" id="179819"/>
    <lineage>
        <taxon>Bacteria</taxon>
        <taxon>Bacillati</taxon>
        <taxon>Actinomycetota</taxon>
        <taxon>Actinomycetes</taxon>
        <taxon>Streptosporangiales</taxon>
        <taxon>Nocardiopsidaceae</taxon>
        <taxon>Nocardiopsis</taxon>
    </lineage>
</organism>